<dbReference type="EMBL" id="FOXX01000003">
    <property type="protein sequence ID" value="SFQ49908.1"/>
    <property type="molecule type" value="Genomic_DNA"/>
</dbReference>
<dbReference type="Gene3D" id="3.40.630.10">
    <property type="entry name" value="Zn peptidases"/>
    <property type="match status" value="1"/>
</dbReference>
<keyword evidence="2" id="KW-0479">Metal-binding</keyword>
<dbReference type="NCBIfam" id="NF006579">
    <property type="entry name" value="PRK09104.1"/>
    <property type="match status" value="1"/>
</dbReference>
<dbReference type="PANTHER" id="PTHR43270">
    <property type="entry name" value="BETA-ALA-HIS DIPEPTIDASE"/>
    <property type="match status" value="1"/>
</dbReference>
<feature type="domain" description="Peptidase M20 dimerisation" evidence="4">
    <location>
        <begin position="192"/>
        <end position="349"/>
    </location>
</feature>
<evidence type="ECO:0000313" key="6">
    <source>
        <dbReference type="Proteomes" id="UP000182762"/>
    </source>
</evidence>
<keyword evidence="6" id="KW-1185">Reference proteome</keyword>
<evidence type="ECO:0000256" key="2">
    <source>
        <dbReference type="ARBA" id="ARBA00022723"/>
    </source>
</evidence>
<dbReference type="Pfam" id="PF01546">
    <property type="entry name" value="Peptidase_M20"/>
    <property type="match status" value="1"/>
</dbReference>
<dbReference type="InterPro" id="IPR051458">
    <property type="entry name" value="Cyt/Met_Dipeptidase"/>
</dbReference>
<dbReference type="SUPFAM" id="SSF53187">
    <property type="entry name" value="Zn-dependent exopeptidases"/>
    <property type="match status" value="1"/>
</dbReference>
<dbReference type="RefSeq" id="WP_061805084.1">
    <property type="nucleotide sequence ID" value="NZ_FOXX01000003.1"/>
</dbReference>
<keyword evidence="3" id="KW-0378">Hydrolase</keyword>
<organism evidence="5 6">
    <name type="scientific">Priestia endophytica DSM 13796</name>
    <dbReference type="NCBI Taxonomy" id="1121089"/>
    <lineage>
        <taxon>Bacteria</taxon>
        <taxon>Bacillati</taxon>
        <taxon>Bacillota</taxon>
        <taxon>Bacilli</taxon>
        <taxon>Bacillales</taxon>
        <taxon>Bacillaceae</taxon>
        <taxon>Priestia</taxon>
    </lineage>
</organism>
<evidence type="ECO:0000256" key="1">
    <source>
        <dbReference type="ARBA" id="ARBA00022670"/>
    </source>
</evidence>
<protein>
    <submittedName>
        <fullName evidence="5">Acetylornithine deacetylase/Succinyl-diaminopimelate desuccinylase</fullName>
    </submittedName>
</protein>
<dbReference type="InterPro" id="IPR002933">
    <property type="entry name" value="Peptidase_M20"/>
</dbReference>
<evidence type="ECO:0000259" key="4">
    <source>
        <dbReference type="Pfam" id="PF07687"/>
    </source>
</evidence>
<comment type="caution">
    <text evidence="5">The sequence shown here is derived from an EMBL/GenBank/DDBJ whole genome shotgun (WGS) entry which is preliminary data.</text>
</comment>
<dbReference type="Gene3D" id="3.30.70.360">
    <property type="match status" value="1"/>
</dbReference>
<reference evidence="5 6" key="1">
    <citation type="submission" date="2016-10" db="EMBL/GenBank/DDBJ databases">
        <authorList>
            <person name="Varghese N."/>
            <person name="Submissions S."/>
        </authorList>
    </citation>
    <scope>NUCLEOTIDE SEQUENCE [LARGE SCALE GENOMIC DNA]</scope>
    <source>
        <strain evidence="5 6">DSM 13796</strain>
    </source>
</reference>
<evidence type="ECO:0000256" key="3">
    <source>
        <dbReference type="ARBA" id="ARBA00022801"/>
    </source>
</evidence>
<sequence>MTLRNVSAMIEERKEDYLNQLFTLLRQKSISAQNTGIRECAVLLKGMMNEFGINARLIETDGHPVVYGELMNSKNDFTLLIYGHYDVQPPDPLDEWVSPPFEPTVRNGKIYCRGAGDNKGQLMAHVLAVKTYLDAVGELPINIKFVFEGEEENGSVNLPSFVEENKKLLKADLVYSSDGSSHESNAPLMLLGVRGMLYLELTAKGGEWDNHSGNKGNIVPNPVWKLFDLLSTMRDSSGRVLIEGFYDNILPLSSKETELLKSIPYDQEEIGEKIGYPGLKMDGETYYRKLTMEPTFNICGIHSGHTGEGAKTIIPSKATLKMDIRLVVDQSPDDIYKKFCTHVKKYAPDINVKRVGSFKPSRTSAELKCVEVVTEALREAYNEEPIIQPSLGGSLPDHVWTELLQLPSILVPYANFDQGNHSPNENIEIDYFLNGIKCTCHVIQKLGEYEKDLKKEGAISIDKGGMF</sequence>
<dbReference type="Proteomes" id="UP000182762">
    <property type="component" value="Unassembled WGS sequence"/>
</dbReference>
<accession>A0A1I5Z058</accession>
<keyword evidence="1" id="KW-0645">Protease</keyword>
<proteinExistence type="predicted"/>
<name>A0A1I5Z058_9BACI</name>
<dbReference type="Pfam" id="PF07687">
    <property type="entry name" value="M20_dimer"/>
    <property type="match status" value="1"/>
</dbReference>
<dbReference type="NCBIfam" id="NF005034">
    <property type="entry name" value="PRK06446.1"/>
    <property type="match status" value="1"/>
</dbReference>
<dbReference type="GeneID" id="93710402"/>
<gene>
    <name evidence="5" type="ORF">SAMN02745910_01707</name>
</gene>
<evidence type="ECO:0000313" key="5">
    <source>
        <dbReference type="EMBL" id="SFQ49908.1"/>
    </source>
</evidence>
<dbReference type="InterPro" id="IPR011650">
    <property type="entry name" value="Peptidase_M20_dimer"/>
</dbReference>
<dbReference type="PANTHER" id="PTHR43270:SF8">
    <property type="entry name" value="DI- AND TRIPEPTIDASE DUG2-RELATED"/>
    <property type="match status" value="1"/>
</dbReference>